<dbReference type="EMBL" id="JAAIKC010000017">
    <property type="protein sequence ID" value="NEW09389.1"/>
    <property type="molecule type" value="Genomic_DNA"/>
</dbReference>
<reference evidence="2" key="1">
    <citation type="submission" date="2020-02" db="EMBL/GenBank/DDBJ databases">
        <authorList>
            <person name="Shen X.-R."/>
            <person name="Zhang Y.-X."/>
        </authorList>
    </citation>
    <scope>NUCLEOTIDE SEQUENCE</scope>
    <source>
        <strain evidence="2">SYP-B3998</strain>
    </source>
</reference>
<feature type="compositionally biased region" description="Basic and acidic residues" evidence="1">
    <location>
        <begin position="10"/>
        <end position="22"/>
    </location>
</feature>
<sequence length="511" mass="57331">MNTTPPQTVEMKETSKPVQGSKDEKLKHYEVTLNREIYETNVVSDASGGQGGFKVSLTNGKRSFELKVEEFGKLPLDIKQLSGAKGEKNIIIAAPSGGSDGNMNVAVIKLNKNKDAIELDRDVFSKLSKTSFYDLDSKVNNKELHDWITDKYMGFHTAHFDNFVLDKDNVGTASFRLGYHPTILQGSAKVHFNFDVLEFQLDEIREVSFEDIKASRWCENVTEEKDYNFRQMLGVKSKEGTRSILESGDVNTLVSCGESLDRPLADGQYYLFEAIARFDVNGKNQLLDRLLTYQIKTDIKDENGNYAYTVALIRGITDQKILDRLRSKLSKSSMIQAQRTVKLLINGNGLSVDQIKDIIQDGENSVPINANISVYTSGQVFNSSANTWPGTVLGNAIVAKDAEKIKWLLEHGADPNLPMGNYEFKSSPLRHAFSLADGDYTIAEELLKHGANGDEVVFTMPGEASLNAYFRDEPAITKLLEKYGFNHWYLQDPEEKLELTSKAEILKLKRY</sequence>
<evidence type="ECO:0000313" key="2">
    <source>
        <dbReference type="EMBL" id="NEW09389.1"/>
    </source>
</evidence>
<comment type="caution">
    <text evidence="2">The sequence shown here is derived from an EMBL/GenBank/DDBJ whole genome shotgun (WGS) entry which is preliminary data.</text>
</comment>
<dbReference type="SUPFAM" id="SSF48403">
    <property type="entry name" value="Ankyrin repeat"/>
    <property type="match status" value="1"/>
</dbReference>
<evidence type="ECO:0000256" key="1">
    <source>
        <dbReference type="SAM" id="MobiDB-lite"/>
    </source>
</evidence>
<dbReference type="AlphaFoldDB" id="A0A6G4A6F8"/>
<name>A0A6G4A6F8_9BACL</name>
<protein>
    <submittedName>
        <fullName evidence="2">Uncharacterized protein</fullName>
    </submittedName>
</protein>
<organism evidence="2">
    <name type="scientific">Paenibacillus sp. SYP-B3998</name>
    <dbReference type="NCBI Taxonomy" id="2678564"/>
    <lineage>
        <taxon>Bacteria</taxon>
        <taxon>Bacillati</taxon>
        <taxon>Bacillota</taxon>
        <taxon>Bacilli</taxon>
        <taxon>Bacillales</taxon>
        <taxon>Paenibacillaceae</taxon>
        <taxon>Paenibacillus</taxon>
    </lineage>
</organism>
<feature type="region of interest" description="Disordered" evidence="1">
    <location>
        <begin position="1"/>
        <end position="22"/>
    </location>
</feature>
<proteinExistence type="predicted"/>
<gene>
    <name evidence="2" type="ORF">GK047_25935</name>
</gene>
<accession>A0A6G4A6F8</accession>
<dbReference type="Gene3D" id="1.25.40.20">
    <property type="entry name" value="Ankyrin repeat-containing domain"/>
    <property type="match status" value="1"/>
</dbReference>
<dbReference type="RefSeq" id="WP_163953202.1">
    <property type="nucleotide sequence ID" value="NZ_JAAIKC010000017.1"/>
</dbReference>
<dbReference type="InterPro" id="IPR036770">
    <property type="entry name" value="Ankyrin_rpt-contain_sf"/>
</dbReference>